<dbReference type="PANTHER" id="PTHR43081">
    <property type="entry name" value="ADENYLATE CYCLASE, TERMINAL-DIFFERENTIATION SPECIFIC-RELATED"/>
    <property type="match status" value="1"/>
</dbReference>
<comment type="caution">
    <text evidence="4">The sequence shown here is derived from an EMBL/GenBank/DDBJ whole genome shotgun (WGS) entry which is preliminary data.</text>
</comment>
<dbReference type="PANTHER" id="PTHR43081:SF19">
    <property type="entry name" value="PH-SENSITIVE ADENYLATE CYCLASE RV1264"/>
    <property type="match status" value="1"/>
</dbReference>
<evidence type="ECO:0000259" key="3">
    <source>
        <dbReference type="PROSITE" id="PS50125"/>
    </source>
</evidence>
<name>A0ABV0KLM2_9CYAN</name>
<feature type="domain" description="Guanylate cyclase" evidence="3">
    <location>
        <begin position="18"/>
        <end position="132"/>
    </location>
</feature>
<sequence>MDNNLLTSEMRGQRTLATVVFTDCVGFSARMSVDEDHTLDLIRRDLKFMKQLCGRYEGRVLKSTGDGLLMCFTSAVKAVECAMEIQRSITERAIDLPPEDALEHRIGIHLADMFITDTDVMGNGVNIAARLQTEADPGGICISQTVFDVIKASLHVDSDYLGPRELKNIREVVPVYRILMSPESQVLNPHSVTIRNLEQSRNVLRVKKLLFYACKNRWESDHNKLNLVSLSEQIQEVMLLAPTPERLRLFLDAAVRTLSKPAEYSLIANILVKELSRLYPVEHNHDDDPTSYDLSAEPQPSPHAVNALYEQLAVELEATGNGSRIKKLAFYVCRRVWETDQNKLDGLRLQDLIAELHQSMPTLERLTIATNSCVQTLSKQAEYALVANALVSKLQRLYIVSDQASVPDSGADQAPVPASLSIAPPPQAKAVAPLEAASIAAPPLSIELPLSINPLSADASALYVAIAQNLEPEPNLLRIKKLLFYVCYRQWESDVAKLEGLNLESLIQEVHQLTRTSSQLEAAIEAVVKTLNKQEEYREIAQTIVTSLGRLYPDYQEIEPPPASPTVATPQQEELKAIAVPEEKRSPIKPEPPRSSQDAPLSLFDFRLGIMKYANPLQAKILLFSALYEDFGFTNQDWSDLKQHDLDSLLRRLLGICKTYTDLEACLFTAARRSPEPAQTVQTAEAIIKCLRSFYLYNNAARLPLSPDEPTQLKLDDFEETTLEFASIADEDDYTCQLVPPTAEPTAMMQESLSTDNVTDDPLAPTAIAETKTDTEDAATSLRSALD</sequence>
<gene>
    <name evidence="4" type="ORF">NDI38_15915</name>
</gene>
<dbReference type="RefSeq" id="WP_190446934.1">
    <property type="nucleotide sequence ID" value="NZ_JAMPLM010000014.1"/>
</dbReference>
<organism evidence="4 5">
    <name type="scientific">Stenomitos frigidus AS-A4</name>
    <dbReference type="NCBI Taxonomy" id="2933935"/>
    <lineage>
        <taxon>Bacteria</taxon>
        <taxon>Bacillati</taxon>
        <taxon>Cyanobacteriota</taxon>
        <taxon>Cyanophyceae</taxon>
        <taxon>Leptolyngbyales</taxon>
        <taxon>Leptolyngbyaceae</taxon>
        <taxon>Stenomitos</taxon>
    </lineage>
</organism>
<protein>
    <recommendedName>
        <fullName evidence="3">Guanylate cyclase domain-containing protein</fullName>
    </recommendedName>
</protein>
<feature type="region of interest" description="Disordered" evidence="2">
    <location>
        <begin position="755"/>
        <end position="787"/>
    </location>
</feature>
<dbReference type="InterPro" id="IPR029787">
    <property type="entry name" value="Nucleotide_cyclase"/>
</dbReference>
<dbReference type="EMBL" id="JAMPLM010000014">
    <property type="protein sequence ID" value="MEP1059926.1"/>
    <property type="molecule type" value="Genomic_DNA"/>
</dbReference>
<evidence type="ECO:0000256" key="1">
    <source>
        <dbReference type="ARBA" id="ARBA00005381"/>
    </source>
</evidence>
<dbReference type="InterPro" id="IPR050697">
    <property type="entry name" value="Adenylyl/Guanylyl_Cyclase_3/4"/>
</dbReference>
<dbReference type="InterPro" id="IPR001054">
    <property type="entry name" value="A/G_cyclase"/>
</dbReference>
<accession>A0ABV0KLM2</accession>
<comment type="similarity">
    <text evidence="1">Belongs to the adenylyl cyclase class-3 family.</text>
</comment>
<dbReference type="Proteomes" id="UP001476950">
    <property type="component" value="Unassembled WGS sequence"/>
</dbReference>
<keyword evidence="5" id="KW-1185">Reference proteome</keyword>
<dbReference type="Pfam" id="PF00211">
    <property type="entry name" value="Guanylate_cyc"/>
    <property type="match status" value="1"/>
</dbReference>
<dbReference type="CDD" id="cd07302">
    <property type="entry name" value="CHD"/>
    <property type="match status" value="1"/>
</dbReference>
<dbReference type="PROSITE" id="PS50125">
    <property type="entry name" value="GUANYLATE_CYCLASE_2"/>
    <property type="match status" value="1"/>
</dbReference>
<dbReference type="Gene3D" id="3.30.70.1230">
    <property type="entry name" value="Nucleotide cyclase"/>
    <property type="match status" value="1"/>
</dbReference>
<evidence type="ECO:0000313" key="4">
    <source>
        <dbReference type="EMBL" id="MEP1059926.1"/>
    </source>
</evidence>
<evidence type="ECO:0000313" key="5">
    <source>
        <dbReference type="Proteomes" id="UP001476950"/>
    </source>
</evidence>
<dbReference type="SUPFAM" id="SSF55073">
    <property type="entry name" value="Nucleotide cyclase"/>
    <property type="match status" value="1"/>
</dbReference>
<evidence type="ECO:0000256" key="2">
    <source>
        <dbReference type="SAM" id="MobiDB-lite"/>
    </source>
</evidence>
<reference evidence="4 5" key="1">
    <citation type="submission" date="2022-04" db="EMBL/GenBank/DDBJ databases">
        <title>Positive selection, recombination, and allopatry shape intraspecific diversity of widespread and dominant cyanobacteria.</title>
        <authorList>
            <person name="Wei J."/>
            <person name="Shu W."/>
            <person name="Hu C."/>
        </authorList>
    </citation>
    <scope>NUCLEOTIDE SEQUENCE [LARGE SCALE GENOMIC DNA]</scope>
    <source>
        <strain evidence="4 5">AS-A4</strain>
    </source>
</reference>
<proteinExistence type="inferred from homology"/>